<dbReference type="PANTHER" id="PTHR45899">
    <property type="entry name" value="RHO GTPASE ACTIVATING PROTEIN AT 15B, ISOFORM C"/>
    <property type="match status" value="1"/>
</dbReference>
<dbReference type="Gene3D" id="3.10.20.90">
    <property type="entry name" value="Phosphatidylinositol 3-kinase Catalytic Subunit, Chain A, domain 1"/>
    <property type="match status" value="1"/>
</dbReference>
<dbReference type="PROSITE" id="PS50115">
    <property type="entry name" value="ARFGAP"/>
    <property type="match status" value="1"/>
</dbReference>
<dbReference type="Gene3D" id="1.10.220.150">
    <property type="entry name" value="Arf GTPase activating protein"/>
    <property type="match status" value="1"/>
</dbReference>
<protein>
    <submittedName>
        <fullName evidence="3">Arf-GAP with Rho-GAP domain, ANK repeat and PH domain-containing protein 2</fullName>
    </submittedName>
</protein>
<dbReference type="InterPro" id="IPR001660">
    <property type="entry name" value="SAM"/>
</dbReference>
<dbReference type="GO" id="GO:0007165">
    <property type="term" value="P:signal transduction"/>
    <property type="evidence" value="ECO:0007669"/>
    <property type="project" value="InterPro"/>
</dbReference>
<dbReference type="SUPFAM" id="SSF48350">
    <property type="entry name" value="GTPase activation domain, GAP"/>
    <property type="match status" value="1"/>
</dbReference>
<evidence type="ECO:0000313" key="3">
    <source>
        <dbReference type="EMBL" id="EKC41657.1"/>
    </source>
</evidence>
<dbReference type="SMART" id="SM00105">
    <property type="entry name" value="ArfGap"/>
    <property type="match status" value="1"/>
</dbReference>
<dbReference type="InterPro" id="IPR001849">
    <property type="entry name" value="PH_domain"/>
</dbReference>
<dbReference type="InterPro" id="IPR037278">
    <property type="entry name" value="ARFGAP/RecO"/>
</dbReference>
<feature type="compositionally biased region" description="Basic residues" evidence="2">
    <location>
        <begin position="119"/>
        <end position="131"/>
    </location>
</feature>
<feature type="region of interest" description="Disordered" evidence="2">
    <location>
        <begin position="58"/>
        <end position="159"/>
    </location>
</feature>
<dbReference type="EMBL" id="JH817742">
    <property type="protein sequence ID" value="EKC41657.1"/>
    <property type="molecule type" value="Genomic_DNA"/>
</dbReference>
<evidence type="ECO:0000256" key="2">
    <source>
        <dbReference type="SAM" id="MobiDB-lite"/>
    </source>
</evidence>
<feature type="compositionally biased region" description="Polar residues" evidence="2">
    <location>
        <begin position="493"/>
        <end position="518"/>
    </location>
</feature>
<dbReference type="InterPro" id="IPR001164">
    <property type="entry name" value="ArfGAP_dom"/>
</dbReference>
<dbReference type="Gene3D" id="1.10.150.50">
    <property type="entry name" value="Transcription Factor, Ets-1"/>
    <property type="match status" value="1"/>
</dbReference>
<dbReference type="InterPro" id="IPR000159">
    <property type="entry name" value="RA_dom"/>
</dbReference>
<feature type="region of interest" description="Disordered" evidence="2">
    <location>
        <begin position="473"/>
        <end position="532"/>
    </location>
</feature>
<feature type="compositionally biased region" description="Polar residues" evidence="2">
    <location>
        <begin position="562"/>
        <end position="571"/>
    </location>
</feature>
<feature type="region of interest" description="Disordered" evidence="2">
    <location>
        <begin position="346"/>
        <end position="413"/>
    </location>
</feature>
<dbReference type="Pfam" id="PF01412">
    <property type="entry name" value="ArfGap"/>
    <property type="match status" value="1"/>
</dbReference>
<feature type="region of interest" description="Disordered" evidence="2">
    <location>
        <begin position="279"/>
        <end position="330"/>
    </location>
</feature>
<dbReference type="SUPFAM" id="SSF50729">
    <property type="entry name" value="PH domain-like"/>
    <property type="match status" value="3"/>
</dbReference>
<dbReference type="InterPro" id="IPR052227">
    <property type="entry name" value="Arf-Rho-GAP_ANK-PH_domain"/>
</dbReference>
<dbReference type="GO" id="GO:0005547">
    <property type="term" value="F:phosphatidylinositol-3,4,5-trisphosphate binding"/>
    <property type="evidence" value="ECO:0007669"/>
    <property type="project" value="TreeGrafter"/>
</dbReference>
<dbReference type="SUPFAM" id="SSF47769">
    <property type="entry name" value="SAM/Pointed domain"/>
    <property type="match status" value="1"/>
</dbReference>
<dbReference type="SUPFAM" id="SSF57863">
    <property type="entry name" value="ArfGap/RecO-like zinc finger"/>
    <property type="match status" value="1"/>
</dbReference>
<dbReference type="InterPro" id="IPR038508">
    <property type="entry name" value="ArfGAP_dom_sf"/>
</dbReference>
<feature type="compositionally biased region" description="Basic and acidic residues" evidence="2">
    <location>
        <begin position="521"/>
        <end position="532"/>
    </location>
</feature>
<accession>K1QXN2</accession>
<name>K1QXN2_MAGGI</name>
<dbReference type="PROSITE" id="PS50238">
    <property type="entry name" value="RHOGAP"/>
    <property type="match status" value="1"/>
</dbReference>
<proteinExistence type="predicted"/>
<dbReference type="Pfam" id="PF00620">
    <property type="entry name" value="RhoGAP"/>
    <property type="match status" value="1"/>
</dbReference>
<dbReference type="InterPro" id="IPR011993">
    <property type="entry name" value="PH-like_dom_sf"/>
</dbReference>
<dbReference type="GO" id="GO:0005096">
    <property type="term" value="F:GTPase activator activity"/>
    <property type="evidence" value="ECO:0007669"/>
    <property type="project" value="UniProtKB-KW"/>
</dbReference>
<feature type="compositionally biased region" description="Polar residues" evidence="2">
    <location>
        <begin position="315"/>
        <end position="326"/>
    </location>
</feature>
<feature type="compositionally biased region" description="Pro residues" evidence="2">
    <location>
        <begin position="394"/>
        <end position="405"/>
    </location>
</feature>
<feature type="compositionally biased region" description="Basic and acidic residues" evidence="2">
    <location>
        <begin position="369"/>
        <end position="382"/>
    </location>
</feature>
<reference evidence="3" key="1">
    <citation type="journal article" date="2012" name="Nature">
        <title>The oyster genome reveals stress adaptation and complexity of shell formation.</title>
        <authorList>
            <person name="Zhang G."/>
            <person name="Fang X."/>
            <person name="Guo X."/>
            <person name="Li L."/>
            <person name="Luo R."/>
            <person name="Xu F."/>
            <person name="Yang P."/>
            <person name="Zhang L."/>
            <person name="Wang X."/>
            <person name="Qi H."/>
            <person name="Xiong Z."/>
            <person name="Que H."/>
            <person name="Xie Y."/>
            <person name="Holland P.W."/>
            <person name="Paps J."/>
            <person name="Zhu Y."/>
            <person name="Wu F."/>
            <person name="Chen Y."/>
            <person name="Wang J."/>
            <person name="Peng C."/>
            <person name="Meng J."/>
            <person name="Yang L."/>
            <person name="Liu J."/>
            <person name="Wen B."/>
            <person name="Zhang N."/>
            <person name="Huang Z."/>
            <person name="Zhu Q."/>
            <person name="Feng Y."/>
            <person name="Mount A."/>
            <person name="Hedgecock D."/>
            <person name="Xu Z."/>
            <person name="Liu Y."/>
            <person name="Domazet-Loso T."/>
            <person name="Du Y."/>
            <person name="Sun X."/>
            <person name="Zhang S."/>
            <person name="Liu B."/>
            <person name="Cheng P."/>
            <person name="Jiang X."/>
            <person name="Li J."/>
            <person name="Fan D."/>
            <person name="Wang W."/>
            <person name="Fu W."/>
            <person name="Wang T."/>
            <person name="Wang B."/>
            <person name="Zhang J."/>
            <person name="Peng Z."/>
            <person name="Li Y."/>
            <person name="Li N."/>
            <person name="Wang J."/>
            <person name="Chen M."/>
            <person name="He Y."/>
            <person name="Tan F."/>
            <person name="Song X."/>
            <person name="Zheng Q."/>
            <person name="Huang R."/>
            <person name="Yang H."/>
            <person name="Du X."/>
            <person name="Chen L."/>
            <person name="Yang M."/>
            <person name="Gaffney P.M."/>
            <person name="Wang S."/>
            <person name="Luo L."/>
            <person name="She Z."/>
            <person name="Ming Y."/>
            <person name="Huang W."/>
            <person name="Zhang S."/>
            <person name="Huang B."/>
            <person name="Zhang Y."/>
            <person name="Qu T."/>
            <person name="Ni P."/>
            <person name="Miao G."/>
            <person name="Wang J."/>
            <person name="Wang Q."/>
            <person name="Steinberg C.E."/>
            <person name="Wang H."/>
            <person name="Li N."/>
            <person name="Qian L."/>
            <person name="Zhang G."/>
            <person name="Li Y."/>
            <person name="Yang H."/>
            <person name="Liu X."/>
            <person name="Wang J."/>
            <person name="Yin Y."/>
            <person name="Wang J."/>
        </authorList>
    </citation>
    <scope>NUCLEOTIDE SEQUENCE [LARGE SCALE GENOMIC DNA]</scope>
    <source>
        <strain evidence="3">05x7-T-G4-1.051#20</strain>
    </source>
</reference>
<evidence type="ECO:0000256" key="1">
    <source>
        <dbReference type="ARBA" id="ARBA00022468"/>
    </source>
</evidence>
<dbReference type="HOGENOM" id="CLU_240914_0_0_1"/>
<dbReference type="InParanoid" id="K1QXN2"/>
<dbReference type="SMART" id="SM00233">
    <property type="entry name" value="PH"/>
    <property type="match status" value="4"/>
</dbReference>
<keyword evidence="1" id="KW-0343">GTPase activation</keyword>
<dbReference type="PANTHER" id="PTHR45899:SF2">
    <property type="entry name" value="RHO GTPASE ACTIVATING PROTEIN AT 15B, ISOFORM C"/>
    <property type="match status" value="1"/>
</dbReference>
<sequence length="1700" mass="190988">MDLGRTLEEWLSNLDLGQYLSNFQAAGITEISHLFSLDDGFLTDIGVTPVGHRKRVLDHLPTTSGGSASEEDYVNCPSPQGLGPEVDDIYANVPLDVQERGPSFPTTHEPKPSLSISGNKKKPVPRPRKSRTTQSSAEDRQHSPSVTPDDSFPPSYDTVLSIGHTSVSIEGYTNSESSTDDVVQTGLLPGAWKPVSEPSHDVQHNFSDNFADFDVAEEQKVEGAVAQNNLFPLNQKTSNQQPTVSSTPLDLADLAKFENAENRNSDTYEPIWTSKAEQTSKTVQGLSSPLLHTPPVSTPEAPAPCRTHFPFEGNVNDSFGSTSTCPYDSPLRRDIVVDEDDAIYYNTDSHREKEPEIQVPTRKVTPSSEIKDSDGSKEHNESGESDGLNSSFDMPPPEFAPPPLPNGSTHSVPLGLSEFDPLNVPVLPPVPPRINPDSAVASHGYINIDSKTEKSASSPSSADRDIYSLANFSNLQVTSTPKDKTSVNHSKSDPSVSPRSPRNRHMFTSQPSNMSLSSDPFRGDDPFDEFHGECAEFNDQFPRHDSSANSREMFDDFQYSEATNLSGSSPHHGQPKPLPHCHLMSNSSDLYSMASPIPNYSSEDSSDERSIDSMDNGSLNNPAMSPVEIVPIGQVTPQRKNEKSGYLFKQGGVKANKGWRKRWVVFTGNSLRYYDSRKSQVSKRIVPLSCMEKVETLVKDSDKDKFKFNLHTTNRVFQFAADSLQECTLWCSTLMECILKYKAPPGGEPEGLDMNEPDKQGYIKFERRNNYFVAVKQGKMCYYHSEQDFKQGSPINEIDMKLANVKEIGKGKLQLSTHYSHFLLIPESYSECVLWKMAFEESIADALGDNTILDQVMGNPSNRVCADCSAEDPHWASINIGIVLCKKCADLHSGMILPAGIHRNFEHSISRVKSLRMDTKIWTPSLIEMMKAIGNGNANDFWQHELPPDKRINTDTSAAQRMALIENKYKAKLYCDRSGISDNQKVLNEKLLEFSVRGDLLQTMKVTFLGANMYYTNSEGENAYRIAKRMGQRLTMEFLFQNGGERSSSSFNDSDEGQVSRLRAEVCLDGYLQKTGSNKKDFRKRWCVIEHGCLRYFLSQTSSGAKDSVDNDIMMCVQAVSTYDKYPEAFELSTCKKDNREYLFAASTPQERKSWMVALAKLFCPVSLMADIGQCEFNLAGNFYIKDVLSSWEKTWLMINNRILEYFDKNKQEFCKVDLRKALNIKYSESTLACTTCLEVGKCLALDVYGKSLYIQADLARDTERLLNVCSKAMKTGGDTLEDQNLSPSNVPVIVEKCVCFIEDYGIQEEGIYRLSGVKSKVQALLDRFMADAHSVVLQQGVNQVHEVAACLKLFLRSLKDPLLMSTKHQLWIDNAGRMDPQVKLEWYQFLIRELPPVNYSTLKRLIHHFNRLARYSAQNKMTEKNIAIAFGPTLMQTESESEVNSIHVQLQMVVIGDIMKHHQKLFKLGEDEKLMQEKVDEGKKILDGIITTKENVDVNDSLKISVFFLSRSGNCYNPEVNIHTTVKQVIDQLKYRFNATHEEYSLHEVLCDGALERPLHDTDHPHAVVKAWWDWPDCYRKQACLCLKPTPDLMLKLSNMYDPSRALFSEIRLIEKKQTGLLISKSNKYAFQFQQSRLSYFKDAKSAGGSPIGSWNIEDLVIYYGMDPIIRKGDKYGVTFLKVGETPGIQRVCYHDDDS</sequence>
<dbReference type="PROSITE" id="PS50003">
    <property type="entry name" value="PH_DOMAIN"/>
    <property type="match status" value="2"/>
</dbReference>
<dbReference type="Pfam" id="PF00788">
    <property type="entry name" value="RA"/>
    <property type="match status" value="1"/>
</dbReference>
<dbReference type="PROSITE" id="PS50105">
    <property type="entry name" value="SAM_DOMAIN"/>
    <property type="match status" value="1"/>
</dbReference>
<feature type="region of interest" description="Disordered" evidence="2">
    <location>
        <begin position="562"/>
        <end position="625"/>
    </location>
</feature>
<dbReference type="Gene3D" id="1.10.555.10">
    <property type="entry name" value="Rho GTPase activation protein"/>
    <property type="match status" value="1"/>
</dbReference>
<dbReference type="PRINTS" id="PR00405">
    <property type="entry name" value="REVINTRACTNG"/>
</dbReference>
<dbReference type="CDD" id="cd17113">
    <property type="entry name" value="RA_ARAPs"/>
    <property type="match status" value="1"/>
</dbReference>
<dbReference type="SMART" id="SM00324">
    <property type="entry name" value="RhoGAP"/>
    <property type="match status" value="1"/>
</dbReference>
<dbReference type="InterPro" id="IPR000198">
    <property type="entry name" value="RhoGAP_dom"/>
</dbReference>
<dbReference type="CDD" id="cd13253">
    <property type="entry name" value="PH1_ARAP"/>
    <property type="match status" value="1"/>
</dbReference>
<gene>
    <name evidence="3" type="ORF">CGI_10015741</name>
</gene>
<feature type="compositionally biased region" description="Basic and acidic residues" evidence="2">
    <location>
        <begin position="481"/>
        <end position="492"/>
    </location>
</feature>
<organism evidence="3">
    <name type="scientific">Magallana gigas</name>
    <name type="common">Pacific oyster</name>
    <name type="synonym">Crassostrea gigas</name>
    <dbReference type="NCBI Taxonomy" id="29159"/>
    <lineage>
        <taxon>Eukaryota</taxon>
        <taxon>Metazoa</taxon>
        <taxon>Spiralia</taxon>
        <taxon>Lophotrochozoa</taxon>
        <taxon>Mollusca</taxon>
        <taxon>Bivalvia</taxon>
        <taxon>Autobranchia</taxon>
        <taxon>Pteriomorphia</taxon>
        <taxon>Ostreida</taxon>
        <taxon>Ostreoidea</taxon>
        <taxon>Ostreidae</taxon>
        <taxon>Magallana</taxon>
    </lineage>
</organism>
<dbReference type="Pfam" id="PF00536">
    <property type="entry name" value="SAM_1"/>
    <property type="match status" value="1"/>
</dbReference>
<dbReference type="PROSITE" id="PS50200">
    <property type="entry name" value="RA"/>
    <property type="match status" value="1"/>
</dbReference>
<dbReference type="SMART" id="SM00454">
    <property type="entry name" value="SAM"/>
    <property type="match status" value="1"/>
</dbReference>
<dbReference type="Gene3D" id="2.30.29.30">
    <property type="entry name" value="Pleckstrin-homology domain (PH domain)/Phosphotyrosine-binding domain (PTB)"/>
    <property type="match status" value="2"/>
</dbReference>
<dbReference type="InterPro" id="IPR029071">
    <property type="entry name" value="Ubiquitin-like_domsf"/>
</dbReference>
<dbReference type="Pfam" id="PF00169">
    <property type="entry name" value="PH"/>
    <property type="match status" value="2"/>
</dbReference>
<dbReference type="SUPFAM" id="SSF54236">
    <property type="entry name" value="Ubiquitin-like"/>
    <property type="match status" value="1"/>
</dbReference>
<dbReference type="InterPro" id="IPR013761">
    <property type="entry name" value="SAM/pointed_sf"/>
</dbReference>
<dbReference type="GO" id="GO:0005737">
    <property type="term" value="C:cytoplasm"/>
    <property type="evidence" value="ECO:0007669"/>
    <property type="project" value="TreeGrafter"/>
</dbReference>
<dbReference type="InterPro" id="IPR008936">
    <property type="entry name" value="Rho_GTPase_activation_prot"/>
</dbReference>